<proteinExistence type="predicted"/>
<gene>
    <name evidence="1" type="ORF">COO91_03982</name>
</gene>
<dbReference type="AlphaFoldDB" id="A0A2K8STA2"/>
<evidence type="ECO:0000313" key="2">
    <source>
        <dbReference type="Proteomes" id="UP000232003"/>
    </source>
</evidence>
<sequence>MSSRRILQVGESYTFSRYFELPFTIDDILAELNCTIERKNLTLPESSEIVDIHFL</sequence>
<reference evidence="1 2" key="1">
    <citation type="submission" date="2017-11" db="EMBL/GenBank/DDBJ databases">
        <title>Complete genome of a free-living desiccation-tolerant cyanobacterium and its photosynthetic adaptation to extreme terrestrial habitat.</title>
        <authorList>
            <person name="Shang J."/>
        </authorList>
    </citation>
    <scope>NUCLEOTIDE SEQUENCE [LARGE SCALE GENOMIC DNA]</scope>
    <source>
        <strain evidence="1 2">CCNUN1</strain>
    </source>
</reference>
<name>A0A2K8STA2_9NOSO</name>
<accession>A0A2K8STA2</accession>
<protein>
    <submittedName>
        <fullName evidence="1">Uncharacterized protein</fullName>
    </submittedName>
</protein>
<keyword evidence="2" id="KW-1185">Reference proteome</keyword>
<dbReference type="Proteomes" id="UP000232003">
    <property type="component" value="Chromosome"/>
</dbReference>
<evidence type="ECO:0000313" key="1">
    <source>
        <dbReference type="EMBL" id="AUB38025.1"/>
    </source>
</evidence>
<organism evidence="1 2">
    <name type="scientific">Nostoc flagelliforme CCNUN1</name>
    <dbReference type="NCBI Taxonomy" id="2038116"/>
    <lineage>
        <taxon>Bacteria</taxon>
        <taxon>Bacillati</taxon>
        <taxon>Cyanobacteriota</taxon>
        <taxon>Cyanophyceae</taxon>
        <taxon>Nostocales</taxon>
        <taxon>Nostocaceae</taxon>
        <taxon>Nostoc</taxon>
    </lineage>
</organism>
<dbReference type="KEGG" id="nfl:COO91_03982"/>
<dbReference type="EMBL" id="CP024785">
    <property type="protein sequence ID" value="AUB38025.1"/>
    <property type="molecule type" value="Genomic_DNA"/>
</dbReference>